<evidence type="ECO:0000256" key="2">
    <source>
        <dbReference type="ARBA" id="ARBA00023002"/>
    </source>
</evidence>
<evidence type="ECO:0000256" key="3">
    <source>
        <dbReference type="ARBA" id="ARBA00023027"/>
    </source>
</evidence>
<organism evidence="5">
    <name type="scientific">Zea mays</name>
    <name type="common">Maize</name>
    <dbReference type="NCBI Taxonomy" id="4577"/>
    <lineage>
        <taxon>Eukaryota</taxon>
        <taxon>Viridiplantae</taxon>
        <taxon>Streptophyta</taxon>
        <taxon>Embryophyta</taxon>
        <taxon>Tracheophyta</taxon>
        <taxon>Spermatophyta</taxon>
        <taxon>Magnoliopsida</taxon>
        <taxon>Liliopsida</taxon>
        <taxon>Poales</taxon>
        <taxon>Poaceae</taxon>
        <taxon>PACMAD clade</taxon>
        <taxon>Panicoideae</taxon>
        <taxon>Andropogonodae</taxon>
        <taxon>Andropogoneae</taxon>
        <taxon>Tripsacinae</taxon>
        <taxon>Zea</taxon>
    </lineage>
</organism>
<keyword evidence="3" id="KW-0520">NAD</keyword>
<sequence length="255" mass="28329">MHVLLSVNELRKLFKILQCPLAYFKWKSKHSVSLLFICCIICFHLQNWSSSGLLEKMKKLSERRKLEDLTIGPVLTVTTEAMIEHMNNLLKIRGSKVLFGGEPLANHSIPKIYGAMKPTAVFVPLEEILKSGNFELVTKEIFGPFQVVTEYSEDQLELVLEACERMNAHLTAAVVSNDPLFLQDVLGRSVNGTTYAGIRARTTGAPQNHWFGPAGDPRGAGIGTPEAIKLVWSCHREVIYDVGPVPESWALPSAT</sequence>
<dbReference type="SUPFAM" id="SSF53720">
    <property type="entry name" value="ALDH-like"/>
    <property type="match status" value="1"/>
</dbReference>
<proteinExistence type="inferred from homology"/>
<dbReference type="GO" id="GO:0004029">
    <property type="term" value="F:aldehyde dehydrogenase (NAD+) activity"/>
    <property type="evidence" value="ECO:0007669"/>
    <property type="project" value="InterPro"/>
</dbReference>
<dbReference type="EMBL" id="CM000782">
    <property type="protein sequence ID" value="AQK88024.1"/>
    <property type="molecule type" value="Genomic_DNA"/>
</dbReference>
<evidence type="ECO:0000313" key="5">
    <source>
        <dbReference type="EMBL" id="AQK88024.1"/>
    </source>
</evidence>
<dbReference type="Pfam" id="PF00171">
    <property type="entry name" value="Aldedh"/>
    <property type="match status" value="1"/>
</dbReference>
<keyword evidence="2" id="KW-0560">Oxidoreductase</keyword>
<feature type="domain" description="Aldehyde dehydrogenase" evidence="4">
    <location>
        <begin position="53"/>
        <end position="195"/>
    </location>
</feature>
<dbReference type="Gene3D" id="3.40.309.10">
    <property type="entry name" value="Aldehyde Dehydrogenase, Chain A, domain 2"/>
    <property type="match status" value="1"/>
</dbReference>
<evidence type="ECO:0000256" key="1">
    <source>
        <dbReference type="ARBA" id="ARBA00009986"/>
    </source>
</evidence>
<accession>A0A1D6MB82</accession>
<gene>
    <name evidence="5" type="ORF">ZEAMMB73_Zm00001d038841</name>
</gene>
<dbReference type="InterPro" id="IPR016161">
    <property type="entry name" value="Ald_DH/histidinol_DH"/>
</dbReference>
<dbReference type="InterPro" id="IPR016163">
    <property type="entry name" value="Ald_DH_C"/>
</dbReference>
<dbReference type="InterPro" id="IPR044638">
    <property type="entry name" value="ALDH7A1-like"/>
</dbReference>
<name>A0A1D6MB82_MAIZE</name>
<dbReference type="PANTHER" id="PTHR43521:SF7">
    <property type="entry name" value="DELTA-1-PYRROLINE-5-CARBOXYLATE DEHYDROGENASE 12A1, MITOCHONDRIAL"/>
    <property type="match status" value="1"/>
</dbReference>
<dbReference type="InterPro" id="IPR015590">
    <property type="entry name" value="Aldehyde_DH_dom"/>
</dbReference>
<protein>
    <submittedName>
        <fullName evidence="5">Putative aldehyde dehydrogenase MIS1</fullName>
    </submittedName>
</protein>
<comment type="similarity">
    <text evidence="1">Belongs to the aldehyde dehydrogenase family.</text>
</comment>
<evidence type="ECO:0000259" key="4">
    <source>
        <dbReference type="Pfam" id="PF00171"/>
    </source>
</evidence>
<dbReference type="PANTHER" id="PTHR43521">
    <property type="entry name" value="ALPHA-AMINOADIPIC SEMIALDEHYDE DEHYDROGENASE"/>
    <property type="match status" value="1"/>
</dbReference>
<dbReference type="AlphaFoldDB" id="A0A1D6MB82"/>
<reference evidence="5" key="1">
    <citation type="submission" date="2015-12" db="EMBL/GenBank/DDBJ databases">
        <title>Update maize B73 reference genome by single molecule sequencing technologies.</title>
        <authorList>
            <consortium name="Maize Genome Sequencing Project"/>
            <person name="Ware D."/>
        </authorList>
    </citation>
    <scope>NUCLEOTIDE SEQUENCE</scope>
    <source>
        <tissue evidence="5">Seedling</tissue>
    </source>
</reference>